<dbReference type="InterPro" id="IPR016024">
    <property type="entry name" value="ARM-type_fold"/>
</dbReference>
<dbReference type="InterPro" id="IPR014824">
    <property type="entry name" value="Nfu/NifU_N"/>
</dbReference>
<protein>
    <submittedName>
        <fullName evidence="2">Conserved virulence factor C family protein</fullName>
    </submittedName>
</protein>
<dbReference type="InterPro" id="IPR004155">
    <property type="entry name" value="PBS_lyase_HEAT"/>
</dbReference>
<dbReference type="InterPro" id="IPR011989">
    <property type="entry name" value="ARM-like"/>
</dbReference>
<evidence type="ECO:0000259" key="1">
    <source>
        <dbReference type="SMART" id="SM00932"/>
    </source>
</evidence>
<dbReference type="Pfam" id="PF13646">
    <property type="entry name" value="HEAT_2"/>
    <property type="match status" value="1"/>
</dbReference>
<dbReference type="Pfam" id="PF13769">
    <property type="entry name" value="Virulence_fact"/>
    <property type="match status" value="1"/>
</dbReference>
<gene>
    <name evidence="2" type="ORF">JYA63_20090</name>
</gene>
<dbReference type="Gene3D" id="3.30.1370.70">
    <property type="entry name" value="Scaffold protein Nfu/NifU, N-terminal domain"/>
    <property type="match status" value="1"/>
</dbReference>
<dbReference type="Gene3D" id="1.25.10.10">
    <property type="entry name" value="Leucine-rich Repeat Variant"/>
    <property type="match status" value="1"/>
</dbReference>
<dbReference type="SMART" id="SM00567">
    <property type="entry name" value="EZ_HEAT"/>
    <property type="match status" value="4"/>
</dbReference>
<dbReference type="PANTHER" id="PTHR12697:SF37">
    <property type="entry name" value="CONSERVED VIRULENCE FACTOR C"/>
    <property type="match status" value="1"/>
</dbReference>
<organism evidence="2 3">
    <name type="scientific">Fictibacillus nanhaiensis</name>
    <dbReference type="NCBI Taxonomy" id="742169"/>
    <lineage>
        <taxon>Bacteria</taxon>
        <taxon>Bacillati</taxon>
        <taxon>Bacillota</taxon>
        <taxon>Bacilli</taxon>
        <taxon>Bacillales</taxon>
        <taxon>Fictibacillaceae</taxon>
        <taxon>Fictibacillus</taxon>
    </lineage>
</organism>
<reference evidence="2 3" key="1">
    <citation type="submission" date="2021-01" db="EMBL/GenBank/DDBJ databases">
        <title>Genome Sequencing of Type Strains.</title>
        <authorList>
            <person name="Lemaire J.F."/>
            <person name="Inderbitzin P."/>
            <person name="Collins S.B."/>
            <person name="Wespe N."/>
            <person name="Knight-Connoni V."/>
        </authorList>
    </citation>
    <scope>NUCLEOTIDE SEQUENCE [LARGE SCALE GENOMIC DNA]</scope>
    <source>
        <strain evidence="2 3">DSM 23009</strain>
    </source>
</reference>
<proteinExistence type="predicted"/>
<evidence type="ECO:0000313" key="3">
    <source>
        <dbReference type="Proteomes" id="UP001296923"/>
    </source>
</evidence>
<comment type="caution">
    <text evidence="2">The sequence shown here is derived from an EMBL/GenBank/DDBJ whole genome shotgun (WGS) entry which is preliminary data.</text>
</comment>
<dbReference type="SUPFAM" id="SSF48371">
    <property type="entry name" value="ARM repeat"/>
    <property type="match status" value="1"/>
</dbReference>
<sequence>MKITGIEPTPSPNSMKINLSETLPGTERYNYTKDGAEGAPAFIQDILKVDGVKSIYHVADFIALERNSRAKWEDVLSGVRSVFGQEEELNHTDEQAQQEEEIKEIMVLVQMFRGLPMQIKLKTEQEEKRVGLAERFAKAALEAQDSSDNLVMERQWEEQGIRYGTFEQVGIEVAEELSAVYPQERLDQLVKQAYSAESEQEVEVEALSTSEVAKQLRDADWQTRYAALERINPTLDDVMVLKQALKDEKPSIRRLAVVYLGMIEDEAVLPLLYLALQDKNVSVRRTAGDALSDLGNAKAIPVMCDALSDKNKLVRWRAARFLFEVGDETALPALKAAQEDPEFEVSLQVKIAIERIQSGEEAAGTVWQQMTKSREK</sequence>
<feature type="domain" description="Scaffold protein Nfu/NifU N-terminal" evidence="1">
    <location>
        <begin position="4"/>
        <end position="90"/>
    </location>
</feature>
<accession>A0ABS2ZX13</accession>
<keyword evidence="3" id="KW-1185">Reference proteome</keyword>
<name>A0ABS2ZX13_9BACL</name>
<dbReference type="InterPro" id="IPR036498">
    <property type="entry name" value="Nfu/NifU_N_sf"/>
</dbReference>
<dbReference type="SUPFAM" id="SSF110836">
    <property type="entry name" value="Hypothetical protein SAV1430"/>
    <property type="match status" value="1"/>
</dbReference>
<evidence type="ECO:0000313" key="2">
    <source>
        <dbReference type="EMBL" id="MBN3556585.1"/>
    </source>
</evidence>
<dbReference type="RefSeq" id="WP_205727171.1">
    <property type="nucleotide sequence ID" value="NZ_JAFHKR010000039.1"/>
</dbReference>
<dbReference type="PANTHER" id="PTHR12697">
    <property type="entry name" value="PBS LYASE HEAT-LIKE PROTEIN"/>
    <property type="match status" value="1"/>
</dbReference>
<dbReference type="InterPro" id="IPR025989">
    <property type="entry name" value="Virulence_F_dom"/>
</dbReference>
<dbReference type="Pfam" id="PF08712">
    <property type="entry name" value="Nfu_N"/>
    <property type="match status" value="1"/>
</dbReference>
<dbReference type="EMBL" id="JAFHKR010000039">
    <property type="protein sequence ID" value="MBN3556585.1"/>
    <property type="molecule type" value="Genomic_DNA"/>
</dbReference>
<dbReference type="Proteomes" id="UP001296923">
    <property type="component" value="Unassembled WGS sequence"/>
</dbReference>
<dbReference type="SMART" id="SM00932">
    <property type="entry name" value="Nfu_N"/>
    <property type="match status" value="1"/>
</dbReference>